<dbReference type="Proteomes" id="UP001212997">
    <property type="component" value="Unassembled WGS sequence"/>
</dbReference>
<protein>
    <submittedName>
        <fullName evidence="1">Uncharacterized protein</fullName>
    </submittedName>
</protein>
<proteinExistence type="predicted"/>
<accession>A0AAD5YH98</accession>
<evidence type="ECO:0000313" key="1">
    <source>
        <dbReference type="EMBL" id="KAJ3488646.1"/>
    </source>
</evidence>
<keyword evidence="2" id="KW-1185">Reference proteome</keyword>
<evidence type="ECO:0000313" key="2">
    <source>
        <dbReference type="Proteomes" id="UP001212997"/>
    </source>
</evidence>
<dbReference type="AlphaFoldDB" id="A0AAD5YH98"/>
<dbReference type="EMBL" id="JANAWD010000062">
    <property type="protein sequence ID" value="KAJ3488646.1"/>
    <property type="molecule type" value="Genomic_DNA"/>
</dbReference>
<gene>
    <name evidence="1" type="ORF">NLI96_g2699</name>
</gene>
<reference evidence="1" key="1">
    <citation type="submission" date="2022-07" db="EMBL/GenBank/DDBJ databases">
        <title>Genome Sequence of Physisporinus lineatus.</title>
        <authorList>
            <person name="Buettner E."/>
        </authorList>
    </citation>
    <scope>NUCLEOTIDE SEQUENCE</scope>
    <source>
        <strain evidence="1">VT162</strain>
    </source>
</reference>
<name>A0AAD5YH98_9APHY</name>
<comment type="caution">
    <text evidence="1">The sequence shown here is derived from an EMBL/GenBank/DDBJ whole genome shotgun (WGS) entry which is preliminary data.</text>
</comment>
<sequence>MEKNRPPKHPASSHVPCTDISDDDFIAWFTAKLYADGVLGGTIDPEEPIEEVQLIESATKELERCRQSEETLLKLRRECCDYYEQYKFRRYREEATGTCSPSSNSGEGRGMAAYPGTEHQQDHIRQQLDEMAESLCAMSL</sequence>
<organism evidence="1 2">
    <name type="scientific">Meripilus lineatus</name>
    <dbReference type="NCBI Taxonomy" id="2056292"/>
    <lineage>
        <taxon>Eukaryota</taxon>
        <taxon>Fungi</taxon>
        <taxon>Dikarya</taxon>
        <taxon>Basidiomycota</taxon>
        <taxon>Agaricomycotina</taxon>
        <taxon>Agaricomycetes</taxon>
        <taxon>Polyporales</taxon>
        <taxon>Meripilaceae</taxon>
        <taxon>Meripilus</taxon>
    </lineage>
</organism>